<evidence type="ECO:0000313" key="3">
    <source>
        <dbReference type="Proteomes" id="UP001595817"/>
    </source>
</evidence>
<dbReference type="EMBL" id="JBHSEC010000004">
    <property type="protein sequence ID" value="MFC4409650.1"/>
    <property type="molecule type" value="Genomic_DNA"/>
</dbReference>
<comment type="caution">
    <text evidence="2">The sequence shown here is derived from an EMBL/GenBank/DDBJ whole genome shotgun (WGS) entry which is preliminary data.</text>
</comment>
<protein>
    <recommendedName>
        <fullName evidence="4">Trypsin-like peptidase domain-containing protein</fullName>
    </recommendedName>
</protein>
<organism evidence="2 3">
    <name type="scientific">Chungangia koreensis</name>
    <dbReference type="NCBI Taxonomy" id="752657"/>
    <lineage>
        <taxon>Bacteria</taxon>
        <taxon>Bacillati</taxon>
        <taxon>Bacillota</taxon>
        <taxon>Bacilli</taxon>
        <taxon>Lactobacillales</taxon>
        <taxon>Chungangia</taxon>
    </lineage>
</organism>
<evidence type="ECO:0008006" key="4">
    <source>
        <dbReference type="Google" id="ProtNLM"/>
    </source>
</evidence>
<keyword evidence="1" id="KW-0645">Protease</keyword>
<keyword evidence="1" id="KW-0720">Serine protease</keyword>
<keyword evidence="3" id="KW-1185">Reference proteome</keyword>
<name>A0ABV8X2I2_9LACT</name>
<dbReference type="SUPFAM" id="SSF50494">
    <property type="entry name" value="Trypsin-like serine proteases"/>
    <property type="match status" value="1"/>
</dbReference>
<evidence type="ECO:0000313" key="2">
    <source>
        <dbReference type="EMBL" id="MFC4409650.1"/>
    </source>
</evidence>
<gene>
    <name evidence="2" type="ORF">ACFOZY_04270</name>
</gene>
<dbReference type="Proteomes" id="UP001595817">
    <property type="component" value="Unassembled WGS sequence"/>
</dbReference>
<proteinExistence type="predicted"/>
<reference evidence="3" key="1">
    <citation type="journal article" date="2019" name="Int. J. Syst. Evol. Microbiol.">
        <title>The Global Catalogue of Microorganisms (GCM) 10K type strain sequencing project: providing services to taxonomists for standard genome sequencing and annotation.</title>
        <authorList>
            <consortium name="The Broad Institute Genomics Platform"/>
            <consortium name="The Broad Institute Genome Sequencing Center for Infectious Disease"/>
            <person name="Wu L."/>
            <person name="Ma J."/>
        </authorList>
    </citation>
    <scope>NUCLEOTIDE SEQUENCE [LARGE SCALE GENOMIC DNA]</scope>
    <source>
        <strain evidence="3">CCUG 59778</strain>
    </source>
</reference>
<sequence length="1279" mass="149600">MKFKDNLSIPKIKCNGDVSSGFLISEDKVITTVHSIKEYLFDNSILIEIIFKDTNGKKEIRYGTPLLPINEEIGEIIALQLNEPMGETKSLECIKYDFEDQADVFTYGYPAVRENEGTLIELKLIGDNGYFDLKVNSDSIKDFQGCSGGPIIYKNFVVGVMLEQVAENGEASRIGAVSLVKYEDYFEEIGFTLFEKASDIYSFEEFLMGCTNPKISLDFFNYEEKDFEENFLSMLNTQSTIYLQGKTKEEVMGYVFYIIKTKTRHLIPKVLIVEGLQEWNQLRESSEGKIIIPNFNANEITPIQGNINIILYGEEDFVGNKNPLKLNKRTLDNMRDKLTDEIGEATMAHQLVRQCNGLYSIFKRKVFEGKNGKPKWEEHTDLNLLPALLAGSWKNNSKDKLFIERLTNMDYYEYIDSIKDITNGEDPFILHYNTGYEDVFKLANIEESWEILFSKITKEKLQIFEGLVLEVFSEIPAIFDLPVEEHYRSGLLTDEKIEYSSILKRGIIRSLVALALIENDTNTNNNQRFVDNIIQGLLVQTQNSKQWFAIAEFLPLMAEASPLIFVDFLEKEVNNPESKLWDLFESTSDGFFARNYYTHVLWSLEKLLCLESIAPKSIQILVKLAERNLSYKLSNSPLSTLSQALSGWLHVINVSLDEKIDLVEYIVETSSIGWGILEQILPDRSNHGSFLSMTRLDYRPYEFKYKLKFSDQLFKTYKAYTSIAINNANNDLEKWSVLFDKCFFIELGLYDLVREKFVQALSNNEIDEVRYTFKEKVRDIIYRHRFFKDSDWALSEENVKKIEELFNLITFKCDIYNYLHLFTNEKLVELNPTPYDRNERTNWEKQKEKLKEERIKVLKLIIEKPQDFWNMLELLRIHDTTSRSQQVIGSILASDIYNYDLNFNFFDEALANSAELFFISYVEKVYIKEGEKIIKSILDYLEGKAELVLPILKILRVDEKVLDIINTYSEELQDKYWTDFVIHWDIVDNSVKEKVWSKLIEYKNINALLRMIDIYFEKDIEKNLILLEEILSNQETFTINSQNSYLILEVFEHIYRETNSNIDRNLYLRICYLEWAYFSLIIDQLPPKYLMEELKTDSKLLASLIQAAYKSSKEEEKDIDEVKKRLGKQAWEILFKLKFCPCVDENNEISEEKLETWVKIFLDEIDRTGHEKIGRQILGECFAYSPKNEDIFPQIAVCKVFEKYYTEDVGIGFEMGIFNSRGVYWGTNGREEAALSAQYDNYARKVRIRYPKVSTELLKISQNYKRQAFRERERASYEL</sequence>
<evidence type="ECO:0000256" key="1">
    <source>
        <dbReference type="ARBA" id="ARBA00022825"/>
    </source>
</evidence>
<dbReference type="Gene3D" id="2.40.10.10">
    <property type="entry name" value="Trypsin-like serine proteases"/>
    <property type="match status" value="2"/>
</dbReference>
<dbReference type="RefSeq" id="WP_378152632.1">
    <property type="nucleotide sequence ID" value="NZ_JBHSEC010000004.1"/>
</dbReference>
<accession>A0ABV8X2I2</accession>
<keyword evidence="1" id="KW-0378">Hydrolase</keyword>
<dbReference type="InterPro" id="IPR043504">
    <property type="entry name" value="Peptidase_S1_PA_chymotrypsin"/>
</dbReference>
<dbReference type="InterPro" id="IPR009003">
    <property type="entry name" value="Peptidase_S1_PA"/>
</dbReference>